<sequence length="69" mass="7411">MEVPTPPATPSLTAPLCSQDLETPISGRAQRPLLINVLARTRNAPRDEPRQAVRPLPVLVSQGMVTLTA</sequence>
<organism evidence="1">
    <name type="scientific">Telmatobacter sp. DSM 110680</name>
    <dbReference type="NCBI Taxonomy" id="3036704"/>
    <lineage>
        <taxon>Bacteria</taxon>
        <taxon>Pseudomonadati</taxon>
        <taxon>Acidobacteriota</taxon>
        <taxon>Terriglobia</taxon>
        <taxon>Terriglobales</taxon>
        <taxon>Acidobacteriaceae</taxon>
        <taxon>Telmatobacter</taxon>
    </lineage>
</organism>
<name>A0AAU7DPV0_9BACT</name>
<proteinExistence type="predicted"/>
<protein>
    <submittedName>
        <fullName evidence="1">Uncharacterized protein</fullName>
    </submittedName>
</protein>
<evidence type="ECO:0000313" key="1">
    <source>
        <dbReference type="EMBL" id="XBH18796.1"/>
    </source>
</evidence>
<dbReference type="EMBL" id="CP121196">
    <property type="protein sequence ID" value="XBH18796.1"/>
    <property type="molecule type" value="Genomic_DNA"/>
</dbReference>
<accession>A0AAU7DPV0</accession>
<dbReference type="RefSeq" id="WP_348264014.1">
    <property type="nucleotide sequence ID" value="NZ_CP121196.1"/>
</dbReference>
<gene>
    <name evidence="1" type="ORF">P8935_05650</name>
</gene>
<dbReference type="AlphaFoldDB" id="A0AAU7DPV0"/>
<reference evidence="1" key="1">
    <citation type="submission" date="2023-03" db="EMBL/GenBank/DDBJ databases">
        <title>Edaphobacter sp.</title>
        <authorList>
            <person name="Huber K.J."/>
            <person name="Papendorf J."/>
            <person name="Pilke C."/>
            <person name="Bunk B."/>
            <person name="Sproeer C."/>
            <person name="Pester M."/>
        </authorList>
    </citation>
    <scope>NUCLEOTIDE SEQUENCE</scope>
    <source>
        <strain evidence="1">DSM 110680</strain>
    </source>
</reference>